<evidence type="ECO:0000313" key="4">
    <source>
        <dbReference type="Proteomes" id="UP000798046"/>
    </source>
</evidence>
<sequence>MHILVVTQYFWPENFRINDLVSGLIGRGHRVTVLTGIPNYPEGKYYDGYGPFQKHEQEYAGARVVRVPILSRGKGRGFRLTLNYLSFVISACLLGPLRCRNNYDLIFVFGLSPITLVLPALFFKKIHKIPLMLWVQDLWPESLIAAGAVSSPAVIGMVGRLVKLIYNRCDRILITSRAFVSSIIQYVNDNGQICYLPQYAEDVYHVVNPFDNTPERLLIPEGFVVMFAGNIGAAQDFETIISAAAQLREYKDIHFVVLGDGRMRQWVEGEISRLQLSDTFHLLGRYPLESMPYFFSLADAMLVTLKKNPIFSLTIPAKIQSYLACGRPIIAALDGEGARIIEEAAAGYTCTTEDPTALAATILQTRNTLDDQRRLAGENGLKYYRTHFDRNMLIDRLELWMKQLVAENKKKSADL</sequence>
<name>A0ABQ6TRI7_9BACT</name>
<dbReference type="PANTHER" id="PTHR12526">
    <property type="entry name" value="GLYCOSYLTRANSFERASE"/>
    <property type="match status" value="1"/>
</dbReference>
<evidence type="ECO:0000256" key="1">
    <source>
        <dbReference type="SAM" id="Phobius"/>
    </source>
</evidence>
<dbReference type="CDD" id="cd03794">
    <property type="entry name" value="GT4_WbuB-like"/>
    <property type="match status" value="1"/>
</dbReference>
<dbReference type="Pfam" id="PF13692">
    <property type="entry name" value="Glyco_trans_1_4"/>
    <property type="match status" value="1"/>
</dbReference>
<keyword evidence="1" id="KW-0812">Transmembrane</keyword>
<reference evidence="3 4" key="1">
    <citation type="journal article" date="2020" name="Microorganisms">
        <title>Description of Three Novel Members in the Family Geobacteraceae, Oryzomonas japonicum gen. nov., sp. nov., Oryzomonas sagensis sp. nov., and Oryzomonas ruber sp. nov.</title>
        <authorList>
            <person name="Xu Z."/>
            <person name="Masuda Y."/>
            <person name="Hayakawa C."/>
            <person name="Ushijima N."/>
            <person name="Kawano K."/>
            <person name="Shiratori Y."/>
            <person name="Senoo K."/>
            <person name="Itoh H."/>
        </authorList>
    </citation>
    <scope>NUCLEOTIDE SEQUENCE [LARGE SCALE GENOMIC DNA]</scope>
    <source>
        <strain evidence="3 4">Red100</strain>
    </source>
</reference>
<dbReference type="Gene3D" id="3.40.50.2000">
    <property type="entry name" value="Glycogen Phosphorylase B"/>
    <property type="match status" value="2"/>
</dbReference>
<dbReference type="Proteomes" id="UP000798046">
    <property type="component" value="Unassembled WGS sequence"/>
</dbReference>
<accession>A0ABQ6TRI7</accession>
<dbReference type="Pfam" id="PF13579">
    <property type="entry name" value="Glyco_trans_4_4"/>
    <property type="match status" value="1"/>
</dbReference>
<keyword evidence="1" id="KW-0472">Membrane</keyword>
<evidence type="ECO:0000313" key="3">
    <source>
        <dbReference type="EMBL" id="KAB0671384.1"/>
    </source>
</evidence>
<keyword evidence="1" id="KW-1133">Transmembrane helix</keyword>
<keyword evidence="4" id="KW-1185">Reference proteome</keyword>
<dbReference type="InterPro" id="IPR028098">
    <property type="entry name" value="Glyco_trans_4-like_N"/>
</dbReference>
<protein>
    <submittedName>
        <fullName evidence="3">Glycosyltransferase family 4 protein</fullName>
    </submittedName>
</protein>
<feature type="transmembrane region" description="Helical" evidence="1">
    <location>
        <begin position="103"/>
        <end position="123"/>
    </location>
</feature>
<gene>
    <name evidence="3" type="ORF">F6V30_02025</name>
</gene>
<feature type="domain" description="Glycosyltransferase subfamily 4-like N-terminal" evidence="2">
    <location>
        <begin position="16"/>
        <end position="197"/>
    </location>
</feature>
<organism evidence="3 4">
    <name type="scientific">Oryzomonas sagensis</name>
    <dbReference type="NCBI Taxonomy" id="2603857"/>
    <lineage>
        <taxon>Bacteria</taxon>
        <taxon>Pseudomonadati</taxon>
        <taxon>Thermodesulfobacteriota</taxon>
        <taxon>Desulfuromonadia</taxon>
        <taxon>Geobacterales</taxon>
        <taxon>Geobacteraceae</taxon>
        <taxon>Oryzomonas</taxon>
    </lineage>
</organism>
<dbReference type="SUPFAM" id="SSF53756">
    <property type="entry name" value="UDP-Glycosyltransferase/glycogen phosphorylase"/>
    <property type="match status" value="1"/>
</dbReference>
<evidence type="ECO:0000259" key="2">
    <source>
        <dbReference type="Pfam" id="PF13579"/>
    </source>
</evidence>
<comment type="caution">
    <text evidence="3">The sequence shown here is derived from an EMBL/GenBank/DDBJ whole genome shotgun (WGS) entry which is preliminary data.</text>
</comment>
<dbReference type="EMBL" id="VZRA01000001">
    <property type="protein sequence ID" value="KAB0671384.1"/>
    <property type="molecule type" value="Genomic_DNA"/>
</dbReference>
<dbReference type="RefSeq" id="WP_151154846.1">
    <property type="nucleotide sequence ID" value="NZ_VZRA01000001.1"/>
</dbReference>
<feature type="transmembrane region" description="Helical" evidence="1">
    <location>
        <begin position="143"/>
        <end position="166"/>
    </location>
</feature>
<proteinExistence type="predicted"/>